<evidence type="ECO:0000313" key="2">
    <source>
        <dbReference type="Proteomes" id="UP000824782"/>
    </source>
</evidence>
<accession>A0AAV7BN14</accession>
<dbReference type="EMBL" id="WNYA01000004">
    <property type="protein sequence ID" value="KAG8573903.1"/>
    <property type="molecule type" value="Genomic_DNA"/>
</dbReference>
<dbReference type="AlphaFoldDB" id="A0AAV7BN14"/>
<evidence type="ECO:0000313" key="1">
    <source>
        <dbReference type="EMBL" id="KAG8573903.1"/>
    </source>
</evidence>
<reference evidence="1" key="1">
    <citation type="thesis" date="2020" institute="ProQuest LLC" country="789 East Eisenhower Parkway, Ann Arbor, MI, USA">
        <title>Comparative Genomics and Chromosome Evolution.</title>
        <authorList>
            <person name="Mudd A.B."/>
        </authorList>
    </citation>
    <scope>NUCLEOTIDE SEQUENCE</scope>
    <source>
        <strain evidence="1">237g6f4</strain>
        <tissue evidence="1">Blood</tissue>
    </source>
</reference>
<keyword evidence="2" id="KW-1185">Reference proteome</keyword>
<gene>
    <name evidence="1" type="ORF">GDO81_008926</name>
</gene>
<organism evidence="1 2">
    <name type="scientific">Engystomops pustulosus</name>
    <name type="common">Tungara frog</name>
    <name type="synonym">Physalaemus pustulosus</name>
    <dbReference type="NCBI Taxonomy" id="76066"/>
    <lineage>
        <taxon>Eukaryota</taxon>
        <taxon>Metazoa</taxon>
        <taxon>Chordata</taxon>
        <taxon>Craniata</taxon>
        <taxon>Vertebrata</taxon>
        <taxon>Euteleostomi</taxon>
        <taxon>Amphibia</taxon>
        <taxon>Batrachia</taxon>
        <taxon>Anura</taxon>
        <taxon>Neobatrachia</taxon>
        <taxon>Hyloidea</taxon>
        <taxon>Leptodactylidae</taxon>
        <taxon>Leiuperinae</taxon>
        <taxon>Engystomops</taxon>
    </lineage>
</organism>
<proteinExistence type="predicted"/>
<comment type="caution">
    <text evidence="1">The sequence shown here is derived from an EMBL/GenBank/DDBJ whole genome shotgun (WGS) entry which is preliminary data.</text>
</comment>
<dbReference type="Proteomes" id="UP000824782">
    <property type="component" value="Unassembled WGS sequence"/>
</dbReference>
<sequence>MFMVFSPTTHFFRSQHCNFPSLHLCWNKYLVFPVFSGSATFVGKEMLLKDGFLYIDGLSQVVYQPCKLFPFNLVFARGCSSPRGLHL</sequence>
<name>A0AAV7BN14_ENGPU</name>
<protein>
    <submittedName>
        <fullName evidence="1">Uncharacterized protein</fullName>
    </submittedName>
</protein>